<evidence type="ECO:0000313" key="3">
    <source>
        <dbReference type="Proteomes" id="UP000273516"/>
    </source>
</evidence>
<dbReference type="Pfam" id="PF14384">
    <property type="entry name" value="BrnA_antitoxin"/>
    <property type="match status" value="1"/>
</dbReference>
<dbReference type="OrthoDB" id="361944at2"/>
<evidence type="ECO:0000313" key="2">
    <source>
        <dbReference type="EMBL" id="RMC37514.1"/>
    </source>
</evidence>
<dbReference type="AlphaFoldDB" id="A0A3M0MMH3"/>
<feature type="region of interest" description="Disordered" evidence="1">
    <location>
        <begin position="29"/>
        <end position="51"/>
    </location>
</feature>
<accession>A0A3M0MMH3</accession>
<comment type="caution">
    <text evidence="2">The sequence shown here is derived from an EMBL/GenBank/DDBJ whole genome shotgun (WGS) entry which is preliminary data.</text>
</comment>
<dbReference type="InterPro" id="IPR025528">
    <property type="entry name" value="BrnA_antitoxin"/>
</dbReference>
<gene>
    <name evidence="2" type="ORF">C9E81_01815</name>
</gene>
<sequence length="86" mass="9487">MGKKAPLIIPDNTPEEDEEIRRAIADDPDTWEASPDAKVIRRGRPAGSNKSQVTVKLDNDVLEHLRAGGRGWQTRMNAALREALGL</sequence>
<protein>
    <recommendedName>
        <fullName evidence="4">BrnA antitoxin family protein</fullName>
    </recommendedName>
</protein>
<dbReference type="Proteomes" id="UP000273516">
    <property type="component" value="Unassembled WGS sequence"/>
</dbReference>
<dbReference type="RefSeq" id="WP_122110602.1">
    <property type="nucleotide sequence ID" value="NZ_QOKZ01000001.1"/>
</dbReference>
<evidence type="ECO:0000256" key="1">
    <source>
        <dbReference type="SAM" id="MobiDB-lite"/>
    </source>
</evidence>
<dbReference type="EMBL" id="QOKZ01000001">
    <property type="protein sequence ID" value="RMC37514.1"/>
    <property type="molecule type" value="Genomic_DNA"/>
</dbReference>
<organism evidence="2 3">
    <name type="scientific">Paracoccus alkanivorans</name>
    <dbReference type="NCBI Taxonomy" id="2116655"/>
    <lineage>
        <taxon>Bacteria</taxon>
        <taxon>Pseudomonadati</taxon>
        <taxon>Pseudomonadota</taxon>
        <taxon>Alphaproteobacteria</taxon>
        <taxon>Rhodobacterales</taxon>
        <taxon>Paracoccaceae</taxon>
        <taxon>Paracoccus</taxon>
    </lineage>
</organism>
<evidence type="ECO:0008006" key="4">
    <source>
        <dbReference type="Google" id="ProtNLM"/>
    </source>
</evidence>
<keyword evidence="3" id="KW-1185">Reference proteome</keyword>
<proteinExistence type="predicted"/>
<reference evidence="2 3" key="1">
    <citation type="submission" date="2018-07" db="EMBL/GenBank/DDBJ databases">
        <authorList>
            <person name="Zhang Y."/>
            <person name="Wang L."/>
            <person name="Ma S."/>
        </authorList>
    </citation>
    <scope>NUCLEOTIDE SEQUENCE [LARGE SCALE GENOMIC DNA]</scope>
    <source>
        <strain evidence="2 3">4-2</strain>
    </source>
</reference>
<name>A0A3M0MMH3_9RHOB</name>